<dbReference type="InterPro" id="IPR005900">
    <property type="entry name" value="6-phosphogluconolactonase_DevB"/>
</dbReference>
<dbReference type="CDD" id="cd01400">
    <property type="entry name" value="6PGL"/>
    <property type="match status" value="1"/>
</dbReference>
<dbReference type="RefSeq" id="WP_330198527.1">
    <property type="nucleotide sequence ID" value="NZ_JAZDRP010000003.1"/>
</dbReference>
<dbReference type="GO" id="GO:0017057">
    <property type="term" value="F:6-phosphogluconolactonase activity"/>
    <property type="evidence" value="ECO:0007669"/>
    <property type="project" value="UniProtKB-EC"/>
</dbReference>
<comment type="similarity">
    <text evidence="4 7">Belongs to the glucosamine/galactosamine-6-phosphate isomerase family. 6-phosphogluconolactonase subfamily.</text>
</comment>
<evidence type="ECO:0000256" key="7">
    <source>
        <dbReference type="RuleBase" id="RU365095"/>
    </source>
</evidence>
<evidence type="ECO:0000256" key="4">
    <source>
        <dbReference type="ARBA" id="ARBA00010662"/>
    </source>
</evidence>
<dbReference type="NCBIfam" id="TIGR01198">
    <property type="entry name" value="pgl"/>
    <property type="match status" value="1"/>
</dbReference>
<proteinExistence type="inferred from homology"/>
<dbReference type="EC" id="3.1.1.31" evidence="5 7"/>
<reference evidence="9 10" key="1">
    <citation type="submission" date="2024-01" db="EMBL/GenBank/DDBJ databases">
        <title>Hyphobacterium bacterium isolated from marine sediment.</title>
        <authorList>
            <person name="Zhao S."/>
        </authorList>
    </citation>
    <scope>NUCLEOTIDE SEQUENCE [LARGE SCALE GENOMIC DNA]</scope>
    <source>
        <strain evidence="10">HN65</strain>
    </source>
</reference>
<evidence type="ECO:0000256" key="6">
    <source>
        <dbReference type="ARBA" id="ARBA00020337"/>
    </source>
</evidence>
<accession>A0ABU7LPP3</accession>
<dbReference type="SUPFAM" id="SSF100950">
    <property type="entry name" value="NagB/RpiA/CoA transferase-like"/>
    <property type="match status" value="1"/>
</dbReference>
<comment type="caution">
    <text evidence="9">The sequence shown here is derived from an EMBL/GenBank/DDBJ whole genome shotgun (WGS) entry which is preliminary data.</text>
</comment>
<evidence type="ECO:0000256" key="3">
    <source>
        <dbReference type="ARBA" id="ARBA00004961"/>
    </source>
</evidence>
<evidence type="ECO:0000313" key="9">
    <source>
        <dbReference type="EMBL" id="MEE2525867.1"/>
    </source>
</evidence>
<keyword evidence="7 9" id="KW-0378">Hydrolase</keyword>
<evidence type="ECO:0000256" key="5">
    <source>
        <dbReference type="ARBA" id="ARBA00013198"/>
    </source>
</evidence>
<dbReference type="InterPro" id="IPR006148">
    <property type="entry name" value="Glc/Gal-6P_isomerase"/>
</dbReference>
<dbReference type="Gene3D" id="3.40.50.1360">
    <property type="match status" value="1"/>
</dbReference>
<evidence type="ECO:0000313" key="10">
    <source>
        <dbReference type="Proteomes" id="UP001354971"/>
    </source>
</evidence>
<dbReference type="EMBL" id="JAZDRP010000003">
    <property type="protein sequence ID" value="MEE2525867.1"/>
    <property type="molecule type" value="Genomic_DNA"/>
</dbReference>
<organism evidence="9 10">
    <name type="scientific">Hyphobacterium lacteum</name>
    <dbReference type="NCBI Taxonomy" id="3116575"/>
    <lineage>
        <taxon>Bacteria</taxon>
        <taxon>Pseudomonadati</taxon>
        <taxon>Pseudomonadota</taxon>
        <taxon>Alphaproteobacteria</taxon>
        <taxon>Maricaulales</taxon>
        <taxon>Maricaulaceae</taxon>
        <taxon>Hyphobacterium</taxon>
    </lineage>
</organism>
<dbReference type="InterPro" id="IPR039104">
    <property type="entry name" value="6PGL"/>
</dbReference>
<dbReference type="PANTHER" id="PTHR11054:SF0">
    <property type="entry name" value="6-PHOSPHOGLUCONOLACTONASE"/>
    <property type="match status" value="1"/>
</dbReference>
<protein>
    <recommendedName>
        <fullName evidence="6 7">6-phosphogluconolactonase</fullName>
        <shortName evidence="7">6PGL</shortName>
        <ecNumber evidence="5 7">3.1.1.31</ecNumber>
    </recommendedName>
</protein>
<evidence type="ECO:0000256" key="1">
    <source>
        <dbReference type="ARBA" id="ARBA00000832"/>
    </source>
</evidence>
<comment type="pathway">
    <text evidence="3 7">Carbohydrate degradation; pentose phosphate pathway; D-ribulose 5-phosphate from D-glucose 6-phosphate (oxidative stage): step 2/3.</text>
</comment>
<dbReference type="PANTHER" id="PTHR11054">
    <property type="entry name" value="6-PHOSPHOGLUCONOLACTONASE"/>
    <property type="match status" value="1"/>
</dbReference>
<dbReference type="InterPro" id="IPR037171">
    <property type="entry name" value="NagB/RpiA_transferase-like"/>
</dbReference>
<evidence type="ECO:0000256" key="2">
    <source>
        <dbReference type="ARBA" id="ARBA00002681"/>
    </source>
</evidence>
<comment type="catalytic activity">
    <reaction evidence="1 7">
        <text>6-phospho-D-glucono-1,5-lactone + H2O = 6-phospho-D-gluconate + H(+)</text>
        <dbReference type="Rhea" id="RHEA:12556"/>
        <dbReference type="ChEBI" id="CHEBI:15377"/>
        <dbReference type="ChEBI" id="CHEBI:15378"/>
        <dbReference type="ChEBI" id="CHEBI:57955"/>
        <dbReference type="ChEBI" id="CHEBI:58759"/>
        <dbReference type="EC" id="3.1.1.31"/>
    </reaction>
</comment>
<feature type="domain" description="Glucosamine/galactosamine-6-phosphate isomerase" evidence="8">
    <location>
        <begin position="11"/>
        <end position="214"/>
    </location>
</feature>
<evidence type="ECO:0000259" key="8">
    <source>
        <dbReference type="Pfam" id="PF01182"/>
    </source>
</evidence>
<dbReference type="Pfam" id="PF01182">
    <property type="entry name" value="Glucosamine_iso"/>
    <property type="match status" value="1"/>
</dbReference>
<gene>
    <name evidence="7 9" type="primary">pgl</name>
    <name evidence="9" type="ORF">V0U79_05770</name>
</gene>
<name>A0ABU7LPP3_9PROT</name>
<comment type="function">
    <text evidence="2 7">Hydrolysis of 6-phosphogluconolactone to 6-phosphogluconate.</text>
</comment>
<sequence>MKTNPAPISLSEAAKAIAAAIRSDLTRKGEAVVIWSGGRTPKSIVEPLSREDLDWTKVAFIMGDERWVPLDDPASNEGAMRAYLAGTPLEAAAIEGLYRSGQTRQEALAALEARMAVLLNTPACVALLGMGPDGHTASLFPGGDWVSLPEGRLITPSDGPPDSTPERISLTPAALKRCDAIFLLCNNPEKQALYAQAAKGADPASLPVAAFLQPGAPQPVLVT</sequence>
<dbReference type="Proteomes" id="UP001354971">
    <property type="component" value="Unassembled WGS sequence"/>
</dbReference>
<keyword evidence="10" id="KW-1185">Reference proteome</keyword>